<reference evidence="4 5" key="1">
    <citation type="submission" date="2017-01" db="EMBL/GenBank/DDBJ databases">
        <title>The recent genome duplication of the halophilic yeast Hortaea werneckii: insights from long-read sequencing.</title>
        <authorList>
            <person name="Sinha S."/>
            <person name="Flibotte S."/>
            <person name="Neira M."/>
            <person name="Lenassi M."/>
            <person name="Gostincar C."/>
            <person name="Stajich J.E."/>
            <person name="Nislow C.E."/>
        </authorList>
    </citation>
    <scope>NUCLEOTIDE SEQUENCE [LARGE SCALE GENOMIC DNA]</scope>
    <source>
        <strain evidence="4 5">EXF-2000</strain>
    </source>
</reference>
<evidence type="ECO:0000259" key="3">
    <source>
        <dbReference type="Pfam" id="PF18142"/>
    </source>
</evidence>
<dbReference type="Pfam" id="PF11913">
    <property type="entry name" value="DUF3431"/>
    <property type="match status" value="1"/>
</dbReference>
<dbReference type="Proteomes" id="UP000194280">
    <property type="component" value="Unassembled WGS sequence"/>
</dbReference>
<keyword evidence="5" id="KW-1185">Reference proteome</keyword>
<evidence type="ECO:0000313" key="4">
    <source>
        <dbReference type="EMBL" id="OTA30822.1"/>
    </source>
</evidence>
<dbReference type="InterPro" id="IPR021838">
    <property type="entry name" value="DUF3431"/>
</dbReference>
<name>A0A1Z5T490_HORWE</name>
<dbReference type="PANTHER" id="PTHR37490:SF2">
    <property type="match status" value="1"/>
</dbReference>
<gene>
    <name evidence="4" type="ORF">BTJ68_10647</name>
</gene>
<dbReference type="InParanoid" id="A0A1Z5T490"/>
<feature type="transmembrane region" description="Helical" evidence="2">
    <location>
        <begin position="231"/>
        <end position="250"/>
    </location>
</feature>
<dbReference type="PANTHER" id="PTHR37490">
    <property type="entry name" value="EXPRESSED PROTEIN"/>
    <property type="match status" value="1"/>
</dbReference>
<accession>A0A1Z5T490</accession>
<feature type="domain" description="SMODS and SLOG-associating 2TM effector" evidence="3">
    <location>
        <begin position="187"/>
        <end position="303"/>
    </location>
</feature>
<feature type="transmembrane region" description="Helical" evidence="2">
    <location>
        <begin position="203"/>
        <end position="225"/>
    </location>
</feature>
<feature type="compositionally biased region" description="Polar residues" evidence="1">
    <location>
        <begin position="343"/>
        <end position="353"/>
    </location>
</feature>
<dbReference type="Pfam" id="PF18142">
    <property type="entry name" value="SLATT_fungal"/>
    <property type="match status" value="1"/>
</dbReference>
<feature type="compositionally biased region" description="Polar residues" evidence="1">
    <location>
        <begin position="137"/>
        <end position="148"/>
    </location>
</feature>
<sequence>MPFDKPNVDGRFAAVGRGFATVFIVVRRTFLTFICRYPAVQTATLTAPTCSISTLPRIIISYVETPNSDMSIPRPKLKSSTPSREPSPATDEIDFAKEPLRPVATTYGTLAPKPTIKAKDESATNSTSHLLAERASTPESDSKQTTFDDTAPLAPEAFRRLIGLRPRAHAGASPAELEAGHGLYHDIRTSYENSRRAHLWFEIGIYTSLLGQVLLSANFIILGAMRGDHHVPIAVLGAISVSIAGCLALVKGQGLPMRLRIERDALWEVQLEAEELHWSLAAGRPVMFNDVKRIWERFVQVKRDASLNHPDTWNSSAAAAAQPVTVPTKTVMAGTSMAAAQSPGANVNPSNEATPFGPATPDIPHPLSDLSVSATSSSAVSTSTEYSKIVVLGKTQAEDTDWIQEELPDWQSAIYYVDLEPDATAPSGLKTNVNKGKEGNPYLKYIVDHYPDFPDVIAFIHAHRGGFPLAWHTDQKDNDGVIMLRDLQLGYVVKEGYANMRCESYPGCPNEVRPWRNPPIEDKLPERLYPYVYSDLFQVPFYELRDELDSVGVACCAQFAVSREQILKRPKSDYERYLHYLEATTFEDDVIGRVYEYMWHIMFGREITHCPAQKTCQCEVFGHCGSGSSSWPWSKHGGA</sequence>
<dbReference type="STRING" id="1157616.A0A1Z5T490"/>
<dbReference type="VEuPathDB" id="FungiDB:BTJ68_10647"/>
<keyword evidence="2" id="KW-1133">Transmembrane helix</keyword>
<keyword evidence="2" id="KW-0472">Membrane</keyword>
<dbReference type="EMBL" id="MUNK01000129">
    <property type="protein sequence ID" value="OTA30822.1"/>
    <property type="molecule type" value="Genomic_DNA"/>
</dbReference>
<evidence type="ECO:0000256" key="1">
    <source>
        <dbReference type="SAM" id="MobiDB-lite"/>
    </source>
</evidence>
<proteinExistence type="predicted"/>
<evidence type="ECO:0000256" key="2">
    <source>
        <dbReference type="SAM" id="Phobius"/>
    </source>
</evidence>
<dbReference type="NCBIfam" id="NF033635">
    <property type="entry name" value="SLATT_fungal"/>
    <property type="match status" value="1"/>
</dbReference>
<feature type="region of interest" description="Disordered" evidence="1">
    <location>
        <begin position="70"/>
        <end position="150"/>
    </location>
</feature>
<organism evidence="4 5">
    <name type="scientific">Hortaea werneckii EXF-2000</name>
    <dbReference type="NCBI Taxonomy" id="1157616"/>
    <lineage>
        <taxon>Eukaryota</taxon>
        <taxon>Fungi</taxon>
        <taxon>Dikarya</taxon>
        <taxon>Ascomycota</taxon>
        <taxon>Pezizomycotina</taxon>
        <taxon>Dothideomycetes</taxon>
        <taxon>Dothideomycetidae</taxon>
        <taxon>Mycosphaerellales</taxon>
        <taxon>Teratosphaeriaceae</taxon>
        <taxon>Hortaea</taxon>
    </lineage>
</organism>
<comment type="caution">
    <text evidence="4">The sequence shown here is derived from an EMBL/GenBank/DDBJ whole genome shotgun (WGS) entry which is preliminary data.</text>
</comment>
<protein>
    <recommendedName>
        <fullName evidence="3">SMODS and SLOG-associating 2TM effector domain-containing protein</fullName>
    </recommendedName>
</protein>
<dbReference type="InterPro" id="IPR041622">
    <property type="entry name" value="SLATT_fungi"/>
</dbReference>
<evidence type="ECO:0000313" key="5">
    <source>
        <dbReference type="Proteomes" id="UP000194280"/>
    </source>
</evidence>
<dbReference type="AlphaFoldDB" id="A0A1Z5T490"/>
<feature type="region of interest" description="Disordered" evidence="1">
    <location>
        <begin position="340"/>
        <end position="365"/>
    </location>
</feature>
<keyword evidence="2" id="KW-0812">Transmembrane</keyword>